<dbReference type="GO" id="GO:0004527">
    <property type="term" value="F:exonuclease activity"/>
    <property type="evidence" value="ECO:0007669"/>
    <property type="project" value="UniProtKB-KW"/>
</dbReference>
<dbReference type="OMA" id="FVCTDCA"/>
<accession>A0A3Q3DVI9</accession>
<keyword evidence="3" id="KW-0269">Exonuclease</keyword>
<dbReference type="InterPro" id="IPR013520">
    <property type="entry name" value="Ribonucl_H"/>
</dbReference>
<dbReference type="Pfam" id="PF00929">
    <property type="entry name" value="RNase_T"/>
    <property type="match status" value="1"/>
</dbReference>
<dbReference type="SUPFAM" id="SSF53098">
    <property type="entry name" value="Ribonuclease H-like"/>
    <property type="match status" value="1"/>
</dbReference>
<dbReference type="InterPro" id="IPR012337">
    <property type="entry name" value="RNaseH-like_sf"/>
</dbReference>
<dbReference type="SMART" id="SM00479">
    <property type="entry name" value="EXOIII"/>
    <property type="match status" value="1"/>
</dbReference>
<evidence type="ECO:0000313" key="7">
    <source>
        <dbReference type="Proteomes" id="UP000264820"/>
    </source>
</evidence>
<organism evidence="6 7">
    <name type="scientific">Hippocampus comes</name>
    <name type="common">Tiger tail seahorse</name>
    <dbReference type="NCBI Taxonomy" id="109280"/>
    <lineage>
        <taxon>Eukaryota</taxon>
        <taxon>Metazoa</taxon>
        <taxon>Chordata</taxon>
        <taxon>Craniata</taxon>
        <taxon>Vertebrata</taxon>
        <taxon>Euteleostomi</taxon>
        <taxon>Actinopterygii</taxon>
        <taxon>Neopterygii</taxon>
        <taxon>Teleostei</taxon>
        <taxon>Neoteleostei</taxon>
        <taxon>Acanthomorphata</taxon>
        <taxon>Syngnathiaria</taxon>
        <taxon>Syngnathiformes</taxon>
        <taxon>Syngnathoidei</taxon>
        <taxon>Syngnathidae</taxon>
        <taxon>Hippocampus</taxon>
    </lineage>
</organism>
<dbReference type="Gene3D" id="3.30.420.10">
    <property type="entry name" value="Ribonuclease H-like superfamily/Ribonuclease H"/>
    <property type="match status" value="1"/>
</dbReference>
<reference evidence="6" key="1">
    <citation type="submission" date="2025-08" db="UniProtKB">
        <authorList>
            <consortium name="Ensembl"/>
        </authorList>
    </citation>
    <scope>IDENTIFICATION</scope>
</reference>
<dbReference type="GO" id="GO:0003676">
    <property type="term" value="F:nucleic acid binding"/>
    <property type="evidence" value="ECO:0007669"/>
    <property type="project" value="InterPro"/>
</dbReference>
<feature type="domain" description="Exonuclease" evidence="5">
    <location>
        <begin position="231"/>
        <end position="389"/>
    </location>
</feature>
<evidence type="ECO:0000256" key="2">
    <source>
        <dbReference type="ARBA" id="ARBA00022801"/>
    </source>
</evidence>
<dbReference type="CDD" id="cd06145">
    <property type="entry name" value="REX1_like"/>
    <property type="match status" value="1"/>
</dbReference>
<reference evidence="6" key="2">
    <citation type="submission" date="2025-09" db="UniProtKB">
        <authorList>
            <consortium name="Ensembl"/>
        </authorList>
    </citation>
    <scope>IDENTIFICATION</scope>
</reference>
<keyword evidence="1" id="KW-0540">Nuclease</keyword>
<dbReference type="InterPro" id="IPR034922">
    <property type="entry name" value="REX1-like_exo"/>
</dbReference>
<name>A0A3Q3DVI9_HIPCM</name>
<feature type="region of interest" description="Disordered" evidence="4">
    <location>
        <begin position="1"/>
        <end position="48"/>
    </location>
</feature>
<evidence type="ECO:0000256" key="1">
    <source>
        <dbReference type="ARBA" id="ARBA00022722"/>
    </source>
</evidence>
<dbReference type="PANTHER" id="PTHR12801">
    <property type="entry name" value="RNA EXONUCLEASE REXO1 / RECO3 FAMILY MEMBER-RELATED"/>
    <property type="match status" value="1"/>
</dbReference>
<evidence type="ECO:0000313" key="6">
    <source>
        <dbReference type="Ensembl" id="ENSHCOP00000021651.1"/>
    </source>
</evidence>
<dbReference type="InterPro" id="IPR036397">
    <property type="entry name" value="RNaseH_sf"/>
</dbReference>
<evidence type="ECO:0000259" key="5">
    <source>
        <dbReference type="SMART" id="SM00479"/>
    </source>
</evidence>
<dbReference type="PANTHER" id="PTHR12801:SF82">
    <property type="entry name" value="RNA EXONUCLEASE 5"/>
    <property type="match status" value="1"/>
</dbReference>
<dbReference type="AlphaFoldDB" id="A0A3Q3DVI9"/>
<evidence type="ECO:0000256" key="4">
    <source>
        <dbReference type="SAM" id="MobiDB-lite"/>
    </source>
</evidence>
<proteinExistence type="predicted"/>
<dbReference type="FunFam" id="3.30.420.10:FF:000175">
    <property type="entry name" value="RNA exonuclease 5"/>
    <property type="match status" value="1"/>
</dbReference>
<evidence type="ECO:0000256" key="3">
    <source>
        <dbReference type="ARBA" id="ARBA00022839"/>
    </source>
</evidence>
<protein>
    <submittedName>
        <fullName evidence="6">RNA exonuclease 5</fullName>
    </submittedName>
</protein>
<dbReference type="Ensembl" id="ENSHCOT00000003064.1">
    <property type="protein sequence ID" value="ENSHCOP00000021651.1"/>
    <property type="gene ID" value="ENSHCOG00000008648.1"/>
</dbReference>
<feature type="compositionally biased region" description="Basic residues" evidence="4">
    <location>
        <begin position="27"/>
        <end position="39"/>
    </location>
</feature>
<keyword evidence="2" id="KW-0378">Hydrolase</keyword>
<dbReference type="GO" id="GO:0005634">
    <property type="term" value="C:nucleus"/>
    <property type="evidence" value="ECO:0007669"/>
    <property type="project" value="TreeGrafter"/>
</dbReference>
<dbReference type="Proteomes" id="UP000264820">
    <property type="component" value="Unplaced"/>
</dbReference>
<dbReference type="STRING" id="109280.ENSHCOP00000021651"/>
<sequence>MEFGCKMESSISTLTNGKKRKDDPDHHHHGHRAAKRVKSKPAGADELEEVEPRISVLPDRLLHPITAKELMELLHYAALGKSNGVKQPSWCGLRGQRRIEGVNVAVVEGVSQSDFYKHYLTLRNLRTKYSNRLSFMSSNSSSSSLLSTIFSSEVDSFAQPSLSMEQKRNIKINNVLSHHPVVHKYGTTKRGLTAYVLTQEELIHGHYPVKGLPGFEDFLALYSTDITDSSPLFGLDCEMCLTEMGYELTRVSLVDGDGKCLMDELVKPHNKIRDYLTNFSGITAAMLDPVKTTLRDIQMKLLTLLPIDAVLVGHSINKDLEALRLIYPHVIDTSLLYARELGKRFKLKVLADVVLGRRIQTQDEKGHHPLEDALAALDLAKYLISKSPLKVVEDHLEDLWGWSIKEDDEPTPSSRFADVLQHLGRTVGYVGKRSDLTLHPANQLWHNSDKQVVDSFRKWSKCPFFSALSLSGFSGVPPCQDHKMSWYLQDMCVVFAGPLPAGFSEKAVRRLFRCCGSIRAVEMLETTHRVRRTGTSAKPKYYPPLPGFASKVLSRRFL</sequence>
<dbReference type="GeneTree" id="ENSGT00940000161162"/>
<keyword evidence="7" id="KW-1185">Reference proteome</keyword>
<dbReference type="InterPro" id="IPR047021">
    <property type="entry name" value="REXO1/3/4-like"/>
</dbReference>